<evidence type="ECO:0000256" key="2">
    <source>
        <dbReference type="SAM" id="MobiDB-lite"/>
    </source>
</evidence>
<feature type="region of interest" description="Disordered" evidence="2">
    <location>
        <begin position="660"/>
        <end position="691"/>
    </location>
</feature>
<proteinExistence type="predicted"/>
<feature type="compositionally biased region" description="Basic and acidic residues" evidence="2">
    <location>
        <begin position="488"/>
        <end position="501"/>
    </location>
</feature>
<accession>A0AA36FQ51</accession>
<evidence type="ECO:0000313" key="3">
    <source>
        <dbReference type="EMBL" id="CAJ0561302.1"/>
    </source>
</evidence>
<organism evidence="3 4">
    <name type="scientific">Mesorhabditis spiculigera</name>
    <dbReference type="NCBI Taxonomy" id="96644"/>
    <lineage>
        <taxon>Eukaryota</taxon>
        <taxon>Metazoa</taxon>
        <taxon>Ecdysozoa</taxon>
        <taxon>Nematoda</taxon>
        <taxon>Chromadorea</taxon>
        <taxon>Rhabditida</taxon>
        <taxon>Rhabditina</taxon>
        <taxon>Rhabditomorpha</taxon>
        <taxon>Rhabditoidea</taxon>
        <taxon>Rhabditidae</taxon>
        <taxon>Mesorhabditinae</taxon>
        <taxon>Mesorhabditis</taxon>
    </lineage>
</organism>
<protein>
    <submittedName>
        <fullName evidence="3">Uncharacterized protein</fullName>
    </submittedName>
</protein>
<keyword evidence="1" id="KW-0175">Coiled coil</keyword>
<feature type="region of interest" description="Disordered" evidence="2">
    <location>
        <begin position="485"/>
        <end position="522"/>
    </location>
</feature>
<name>A0AA36FQ51_9BILA</name>
<comment type="caution">
    <text evidence="3">The sequence shown here is derived from an EMBL/GenBank/DDBJ whole genome shotgun (WGS) entry which is preliminary data.</text>
</comment>
<feature type="non-terminal residue" evidence="3">
    <location>
        <position position="691"/>
    </location>
</feature>
<dbReference type="AlphaFoldDB" id="A0AA36FQ51"/>
<dbReference type="EMBL" id="CATQJA010000547">
    <property type="protein sequence ID" value="CAJ0561302.1"/>
    <property type="molecule type" value="Genomic_DNA"/>
</dbReference>
<sequence length="691" mass="77863">MASTKPDPAPLFAFKASLRRSIWEESLKCELSQLEINVVADIASRDATEKANKPVEATKSTPDLVEDILKSVTTCSSAAARSEKKLDTMVAKEGDADKKLSSTDAMVETLSRKVQELYQVSKQLEQPITFRVPAGVSGLYNCALAMKEGRQRLFESDVSAFRERVLVHKSRMEELDMLLYHKQEEINLLDEQKTLLIHDREEKQSICEQLENQHNTLAARQALLKGENVEKSVKTVSLQEQLEAIDADVEEFGAEMQEFHVQLNAVDEQKLEKADQFEALDSQFHDASESVVEKNQHLLKISSDLADCLEKIRAESTLLNEKLSQQIARHSAEMLMYTNAHQRAALWSSILEGRRSLAEQQAASAELDERSRQDSAIISAVKASLGAVEEADPQSTYELETMRGELRKLKKEVDYAQAELRSTSERFKGLEVQLSEIEGELKAEEPRVLVEKRKQLAAMVTANEQRKFRAAKLAHELEEEMMAMRNQENSRDKSSMRRDKQPAQLPKSATKRQAEKYESPLKKRAVVPQKYTPVKFSQFLDETLTTMDPDTDPEDIFEPAPSKKSKPHIQPKATNVVVPKKLERNRSINCRPTAQTIVPPKPRRFNSESTVAGHDAEDLGGADSEAGMILNQRFMESMRHRRDLADISFDIADAITSTPIATRKTVAKEPPKASKGQKPKTTRATPSRRAW</sequence>
<feature type="compositionally biased region" description="Basic and acidic residues" evidence="2">
    <location>
        <begin position="512"/>
        <end position="521"/>
    </location>
</feature>
<dbReference type="Proteomes" id="UP001177023">
    <property type="component" value="Unassembled WGS sequence"/>
</dbReference>
<reference evidence="3" key="1">
    <citation type="submission" date="2023-06" db="EMBL/GenBank/DDBJ databases">
        <authorList>
            <person name="Delattre M."/>
        </authorList>
    </citation>
    <scope>NUCLEOTIDE SEQUENCE</scope>
    <source>
        <strain evidence="3">AF72</strain>
    </source>
</reference>
<gene>
    <name evidence="3" type="ORF">MSPICULIGERA_LOCUS1789</name>
</gene>
<feature type="coiled-coil region" evidence="1">
    <location>
        <begin position="200"/>
        <end position="227"/>
    </location>
</feature>
<keyword evidence="4" id="KW-1185">Reference proteome</keyword>
<evidence type="ECO:0000256" key="1">
    <source>
        <dbReference type="SAM" id="Coils"/>
    </source>
</evidence>
<feature type="coiled-coil region" evidence="1">
    <location>
        <begin position="399"/>
        <end position="440"/>
    </location>
</feature>
<evidence type="ECO:0000313" key="4">
    <source>
        <dbReference type="Proteomes" id="UP001177023"/>
    </source>
</evidence>